<dbReference type="GO" id="GO:0051301">
    <property type="term" value="P:cell division"/>
    <property type="evidence" value="ECO:0007669"/>
    <property type="project" value="UniProtKB-KW"/>
</dbReference>
<dbReference type="UniPathway" id="UPA00219"/>
<evidence type="ECO:0000259" key="16">
    <source>
        <dbReference type="Pfam" id="PF02875"/>
    </source>
</evidence>
<dbReference type="Gene3D" id="3.90.190.20">
    <property type="entry name" value="Mur ligase, C-terminal domain"/>
    <property type="match status" value="1"/>
</dbReference>
<dbReference type="SUPFAM" id="SSF53244">
    <property type="entry name" value="MurD-like peptide ligases, peptide-binding domain"/>
    <property type="match status" value="1"/>
</dbReference>
<feature type="domain" description="Mur ligase central" evidence="17">
    <location>
        <begin position="110"/>
        <end position="290"/>
    </location>
</feature>
<proteinExistence type="inferred from homology"/>
<reference evidence="18" key="1">
    <citation type="journal article" date="2014" name="Int. J. Syst. Evol. Microbiol.">
        <title>Complete genome sequence of Corynebacterium casei LMG S-19264T (=DSM 44701T), isolated from a smear-ripened cheese.</title>
        <authorList>
            <consortium name="US DOE Joint Genome Institute (JGI-PGF)"/>
            <person name="Walter F."/>
            <person name="Albersmeier A."/>
            <person name="Kalinowski J."/>
            <person name="Ruckert C."/>
        </authorList>
    </citation>
    <scope>NUCLEOTIDE SEQUENCE</scope>
    <source>
        <strain evidence="18">CCM 7086</strain>
    </source>
</reference>
<evidence type="ECO:0000256" key="11">
    <source>
        <dbReference type="ARBA" id="ARBA00023306"/>
    </source>
</evidence>
<dbReference type="GO" id="GO:0008360">
    <property type="term" value="P:regulation of cell shape"/>
    <property type="evidence" value="ECO:0007669"/>
    <property type="project" value="UniProtKB-KW"/>
</dbReference>
<comment type="similarity">
    <text evidence="14">Belongs to the MurCDEF family.</text>
</comment>
<keyword evidence="10 14" id="KW-0573">Peptidoglycan synthesis</keyword>
<comment type="catalytic activity">
    <reaction evidence="13 14">
        <text>UDP-N-acetyl-alpha-D-muramate + L-alanine + ATP = UDP-N-acetyl-alpha-D-muramoyl-L-alanine + ADP + phosphate + H(+)</text>
        <dbReference type="Rhea" id="RHEA:23372"/>
        <dbReference type="ChEBI" id="CHEBI:15378"/>
        <dbReference type="ChEBI" id="CHEBI:30616"/>
        <dbReference type="ChEBI" id="CHEBI:43474"/>
        <dbReference type="ChEBI" id="CHEBI:57972"/>
        <dbReference type="ChEBI" id="CHEBI:70757"/>
        <dbReference type="ChEBI" id="CHEBI:83898"/>
        <dbReference type="ChEBI" id="CHEBI:456216"/>
        <dbReference type="EC" id="6.3.2.8"/>
    </reaction>
</comment>
<accession>A0A8J2UNS3</accession>
<evidence type="ECO:0000256" key="5">
    <source>
        <dbReference type="ARBA" id="ARBA00022598"/>
    </source>
</evidence>
<organism evidence="18 19">
    <name type="scientific">Oxalicibacterium flavum</name>
    <dbReference type="NCBI Taxonomy" id="179467"/>
    <lineage>
        <taxon>Bacteria</taxon>
        <taxon>Pseudomonadati</taxon>
        <taxon>Pseudomonadota</taxon>
        <taxon>Betaproteobacteria</taxon>
        <taxon>Burkholderiales</taxon>
        <taxon>Oxalobacteraceae</taxon>
        <taxon>Oxalicibacterium</taxon>
    </lineage>
</organism>
<dbReference type="InterPro" id="IPR050061">
    <property type="entry name" value="MurCDEF_pg_biosynth"/>
</dbReference>
<comment type="function">
    <text evidence="14">Cell wall formation.</text>
</comment>
<evidence type="ECO:0000256" key="1">
    <source>
        <dbReference type="ARBA" id="ARBA00004496"/>
    </source>
</evidence>
<evidence type="ECO:0000256" key="6">
    <source>
        <dbReference type="ARBA" id="ARBA00022618"/>
    </source>
</evidence>
<keyword evidence="9 14" id="KW-0133">Cell shape</keyword>
<comment type="subcellular location">
    <subcellularLocation>
        <location evidence="1 14">Cytoplasm</location>
    </subcellularLocation>
</comment>
<dbReference type="InterPro" id="IPR005758">
    <property type="entry name" value="UDP-N-AcMur_Ala_ligase_MurC"/>
</dbReference>
<dbReference type="EMBL" id="BMCG01000003">
    <property type="protein sequence ID" value="GGC07844.1"/>
    <property type="molecule type" value="Genomic_DNA"/>
</dbReference>
<keyword evidence="7 14" id="KW-0547">Nucleotide-binding</keyword>
<comment type="caution">
    <text evidence="18">The sequence shown here is derived from an EMBL/GenBank/DDBJ whole genome shotgun (WGS) entry which is preliminary data.</text>
</comment>
<evidence type="ECO:0000256" key="3">
    <source>
        <dbReference type="ARBA" id="ARBA00012211"/>
    </source>
</evidence>
<evidence type="ECO:0000256" key="2">
    <source>
        <dbReference type="ARBA" id="ARBA00004752"/>
    </source>
</evidence>
<gene>
    <name evidence="14 18" type="primary">murC</name>
    <name evidence="18" type="ORF">GCM10007205_16190</name>
</gene>
<evidence type="ECO:0000256" key="7">
    <source>
        <dbReference type="ARBA" id="ARBA00022741"/>
    </source>
</evidence>
<dbReference type="NCBIfam" id="TIGR01082">
    <property type="entry name" value="murC"/>
    <property type="match status" value="1"/>
</dbReference>
<dbReference type="HAMAP" id="MF_00046">
    <property type="entry name" value="MurC"/>
    <property type="match status" value="1"/>
</dbReference>
<evidence type="ECO:0000256" key="10">
    <source>
        <dbReference type="ARBA" id="ARBA00022984"/>
    </source>
</evidence>
<dbReference type="GO" id="GO:0005524">
    <property type="term" value="F:ATP binding"/>
    <property type="evidence" value="ECO:0007669"/>
    <property type="project" value="UniProtKB-UniRule"/>
</dbReference>
<dbReference type="AlphaFoldDB" id="A0A8J2UNS3"/>
<name>A0A8J2UNS3_9BURK</name>
<dbReference type="GO" id="GO:0009252">
    <property type="term" value="P:peptidoglycan biosynthetic process"/>
    <property type="evidence" value="ECO:0007669"/>
    <property type="project" value="UniProtKB-UniRule"/>
</dbReference>
<dbReference type="Proteomes" id="UP000620266">
    <property type="component" value="Unassembled WGS sequence"/>
</dbReference>
<dbReference type="GO" id="GO:0071555">
    <property type="term" value="P:cell wall organization"/>
    <property type="evidence" value="ECO:0007669"/>
    <property type="project" value="UniProtKB-KW"/>
</dbReference>
<dbReference type="RefSeq" id="WP_188395715.1">
    <property type="nucleotide sequence ID" value="NZ_BMCG01000003.1"/>
</dbReference>
<dbReference type="SUPFAM" id="SSF53623">
    <property type="entry name" value="MurD-like peptide ligases, catalytic domain"/>
    <property type="match status" value="1"/>
</dbReference>
<dbReference type="InterPro" id="IPR004101">
    <property type="entry name" value="Mur_ligase_C"/>
</dbReference>
<reference evidence="18" key="2">
    <citation type="submission" date="2020-09" db="EMBL/GenBank/DDBJ databases">
        <authorList>
            <person name="Sun Q."/>
            <person name="Sedlacek I."/>
        </authorList>
    </citation>
    <scope>NUCLEOTIDE SEQUENCE</scope>
    <source>
        <strain evidence="18">CCM 7086</strain>
    </source>
</reference>
<comment type="pathway">
    <text evidence="2 14">Cell wall biogenesis; peptidoglycan biosynthesis.</text>
</comment>
<keyword evidence="19" id="KW-1185">Reference proteome</keyword>
<evidence type="ECO:0000256" key="13">
    <source>
        <dbReference type="ARBA" id="ARBA00047833"/>
    </source>
</evidence>
<evidence type="ECO:0000259" key="15">
    <source>
        <dbReference type="Pfam" id="PF01225"/>
    </source>
</evidence>
<keyword evidence="12 14" id="KW-0961">Cell wall biogenesis/degradation</keyword>
<dbReference type="PANTHER" id="PTHR43445:SF3">
    <property type="entry name" value="UDP-N-ACETYLMURAMATE--L-ALANINE LIGASE"/>
    <property type="match status" value="1"/>
</dbReference>
<keyword evidence="8 14" id="KW-0067">ATP-binding</keyword>
<evidence type="ECO:0000256" key="14">
    <source>
        <dbReference type="HAMAP-Rule" id="MF_00046"/>
    </source>
</evidence>
<evidence type="ECO:0000313" key="19">
    <source>
        <dbReference type="Proteomes" id="UP000620266"/>
    </source>
</evidence>
<keyword evidence="6 14" id="KW-0132">Cell division</keyword>
<protein>
    <recommendedName>
        <fullName evidence="3 14">UDP-N-acetylmuramate--L-alanine ligase</fullName>
        <ecNumber evidence="3 14">6.3.2.8</ecNumber>
    </recommendedName>
    <alternativeName>
        <fullName evidence="14">UDP-N-acetylmuramoyl-L-alanine synthetase</fullName>
    </alternativeName>
</protein>
<dbReference type="SUPFAM" id="SSF51984">
    <property type="entry name" value="MurCD N-terminal domain"/>
    <property type="match status" value="1"/>
</dbReference>
<dbReference type="GO" id="GO:0008763">
    <property type="term" value="F:UDP-N-acetylmuramate-L-alanine ligase activity"/>
    <property type="evidence" value="ECO:0007669"/>
    <property type="project" value="UniProtKB-UniRule"/>
</dbReference>
<evidence type="ECO:0000259" key="17">
    <source>
        <dbReference type="Pfam" id="PF08245"/>
    </source>
</evidence>
<dbReference type="InterPro" id="IPR013221">
    <property type="entry name" value="Mur_ligase_cen"/>
</dbReference>
<dbReference type="InterPro" id="IPR000713">
    <property type="entry name" value="Mur_ligase_N"/>
</dbReference>
<dbReference type="Gene3D" id="3.40.50.720">
    <property type="entry name" value="NAD(P)-binding Rossmann-like Domain"/>
    <property type="match status" value="1"/>
</dbReference>
<dbReference type="GO" id="GO:0005737">
    <property type="term" value="C:cytoplasm"/>
    <property type="evidence" value="ECO:0007669"/>
    <property type="project" value="UniProtKB-SubCell"/>
</dbReference>
<feature type="domain" description="Mur ligase N-terminal catalytic" evidence="15">
    <location>
        <begin position="7"/>
        <end position="105"/>
    </location>
</feature>
<dbReference type="EC" id="6.3.2.8" evidence="3 14"/>
<sequence length="467" mass="49803">MKHKVKHIHFVGIGGSGMSGIAEVLLNLGYTISGSDLGSNTATRRLAELGATVMLGHAAENIAGADAIVTSTAVKADNPEVVAGREKHIPIVPRALMLAELMRLKRGIAIAGTHGKTTTTSLVASVLAEGGLDPTFVIGGLLNRAGANAKLGEGDYIVVEADESDASFLNLSPMIEVITNIDADHMETYDHSFDKLKQAFVDFTQRLPFYGVAMLCIDDPTVREIIPRISKLVVTYGFHEDADVRAVDARAVNGHMQFTVMQDGYAPMPVSLNQPGMHNVQNACAAIAIARELGIADSATQKALSEFNGVGRRFTRYGEISIKDVNGKPAGSFALVDDYGHHPVETAATLAAARGAYPGRRLVLAFQPHRYTRTRDLFEDFVKVLSSTDLLLLAEVYAAGEQPIVAADGRTLAHALRVAGKVEPVFVEDIAEMPATIRNVIRDGDVLITMGAGSISGVPGKIMQEQP</sequence>
<feature type="binding site" evidence="14">
    <location>
        <begin position="112"/>
        <end position="118"/>
    </location>
    <ligand>
        <name>ATP</name>
        <dbReference type="ChEBI" id="CHEBI:30616"/>
    </ligand>
</feature>
<dbReference type="Pfam" id="PF02875">
    <property type="entry name" value="Mur_ligase_C"/>
    <property type="match status" value="1"/>
</dbReference>
<evidence type="ECO:0000256" key="4">
    <source>
        <dbReference type="ARBA" id="ARBA00022490"/>
    </source>
</evidence>
<dbReference type="InterPro" id="IPR036565">
    <property type="entry name" value="Mur-like_cat_sf"/>
</dbReference>
<dbReference type="FunFam" id="3.40.1190.10:FF:000001">
    <property type="entry name" value="UDP-N-acetylmuramate--L-alanine ligase"/>
    <property type="match status" value="1"/>
</dbReference>
<dbReference type="PANTHER" id="PTHR43445">
    <property type="entry name" value="UDP-N-ACETYLMURAMATE--L-ALANINE LIGASE-RELATED"/>
    <property type="match status" value="1"/>
</dbReference>
<evidence type="ECO:0000256" key="12">
    <source>
        <dbReference type="ARBA" id="ARBA00023316"/>
    </source>
</evidence>
<dbReference type="InterPro" id="IPR036615">
    <property type="entry name" value="Mur_ligase_C_dom_sf"/>
</dbReference>
<feature type="domain" description="Mur ligase C-terminal" evidence="16">
    <location>
        <begin position="332"/>
        <end position="453"/>
    </location>
</feature>
<keyword evidence="5 14" id="KW-0436">Ligase</keyword>
<dbReference type="Pfam" id="PF01225">
    <property type="entry name" value="Mur_ligase"/>
    <property type="match status" value="1"/>
</dbReference>
<evidence type="ECO:0000313" key="18">
    <source>
        <dbReference type="EMBL" id="GGC07844.1"/>
    </source>
</evidence>
<evidence type="ECO:0000256" key="8">
    <source>
        <dbReference type="ARBA" id="ARBA00022840"/>
    </source>
</evidence>
<keyword evidence="11 14" id="KW-0131">Cell cycle</keyword>
<dbReference type="Pfam" id="PF08245">
    <property type="entry name" value="Mur_ligase_M"/>
    <property type="match status" value="1"/>
</dbReference>
<keyword evidence="4 14" id="KW-0963">Cytoplasm</keyword>
<dbReference type="Gene3D" id="3.40.1190.10">
    <property type="entry name" value="Mur-like, catalytic domain"/>
    <property type="match status" value="1"/>
</dbReference>
<evidence type="ECO:0000256" key="9">
    <source>
        <dbReference type="ARBA" id="ARBA00022960"/>
    </source>
</evidence>